<dbReference type="GO" id="GO:0005829">
    <property type="term" value="C:cytosol"/>
    <property type="evidence" value="ECO:0007669"/>
    <property type="project" value="TreeGrafter"/>
</dbReference>
<dbReference type="InterPro" id="IPR043129">
    <property type="entry name" value="ATPase_NBD"/>
</dbReference>
<protein>
    <submittedName>
        <fullName evidence="2">tRNA threonylcarbamoyladenosine biosynthesis protein TsaB</fullName>
    </submittedName>
</protein>
<dbReference type="NCBIfam" id="TIGR03725">
    <property type="entry name" value="T6A_YeaZ"/>
    <property type="match status" value="1"/>
</dbReference>
<dbReference type="Gene3D" id="3.30.420.40">
    <property type="match status" value="1"/>
</dbReference>
<keyword evidence="3" id="KW-1185">Reference proteome</keyword>
<proteinExistence type="predicted"/>
<dbReference type="Proteomes" id="UP000315003">
    <property type="component" value="Chromosome"/>
</dbReference>
<organism evidence="2 3">
    <name type="scientific">Stieleria bergensis</name>
    <dbReference type="NCBI Taxonomy" id="2528025"/>
    <lineage>
        <taxon>Bacteria</taxon>
        <taxon>Pseudomonadati</taxon>
        <taxon>Planctomycetota</taxon>
        <taxon>Planctomycetia</taxon>
        <taxon>Pirellulales</taxon>
        <taxon>Pirellulaceae</taxon>
        <taxon>Stieleria</taxon>
    </lineage>
</organism>
<dbReference type="EMBL" id="CP036272">
    <property type="protein sequence ID" value="QDT61001.1"/>
    <property type="molecule type" value="Genomic_DNA"/>
</dbReference>
<accession>A0A517SYA0</accession>
<dbReference type="OrthoDB" id="9784166at2"/>
<dbReference type="GO" id="GO:0002949">
    <property type="term" value="P:tRNA threonylcarbamoyladenosine modification"/>
    <property type="evidence" value="ECO:0007669"/>
    <property type="project" value="InterPro"/>
</dbReference>
<dbReference type="InterPro" id="IPR000905">
    <property type="entry name" value="Gcp-like_dom"/>
</dbReference>
<evidence type="ECO:0000313" key="3">
    <source>
        <dbReference type="Proteomes" id="UP000315003"/>
    </source>
</evidence>
<dbReference type="InterPro" id="IPR022496">
    <property type="entry name" value="T6A_TsaB"/>
</dbReference>
<dbReference type="RefSeq" id="WP_145274521.1">
    <property type="nucleotide sequence ID" value="NZ_CP036272.1"/>
</dbReference>
<evidence type="ECO:0000259" key="1">
    <source>
        <dbReference type="Pfam" id="PF00814"/>
    </source>
</evidence>
<sequence length="260" mass="27660">MFHLALESIAKTGSLAIFSDGEVLWHRAIGDSGRTAAEFAVVLDQALRWLESQQQQLSFVSVAAGPGSFTGLRVGITTCKTLAYALKIPVMPVGTMIAIACNAAIASEHEPASDSPGNAWQATHRFQVGVNAYRGQVFRATFTGAELQRPEIKGRSATICSRSEWDALVNQAVADQETVCADAAILPKGDLPPGVSEIPKLLAIGVGMIAFRKLSSQSAAADHPSLGLQVAQENELLIDPMKLTADYIKRSAAEEKADSR</sequence>
<name>A0A517SYA0_9BACT</name>
<dbReference type="Pfam" id="PF00814">
    <property type="entry name" value="TsaD"/>
    <property type="match status" value="1"/>
</dbReference>
<gene>
    <name evidence="2" type="primary">tsaB</name>
    <name evidence="2" type="ORF">SV7mr_35310</name>
</gene>
<feature type="domain" description="Gcp-like" evidence="1">
    <location>
        <begin position="40"/>
        <end position="109"/>
    </location>
</feature>
<dbReference type="AlphaFoldDB" id="A0A517SYA0"/>
<dbReference type="PANTHER" id="PTHR11735:SF11">
    <property type="entry name" value="TRNA THREONYLCARBAMOYLADENOSINE BIOSYNTHESIS PROTEIN TSAB"/>
    <property type="match status" value="1"/>
</dbReference>
<dbReference type="SUPFAM" id="SSF53067">
    <property type="entry name" value="Actin-like ATPase domain"/>
    <property type="match status" value="1"/>
</dbReference>
<dbReference type="PANTHER" id="PTHR11735">
    <property type="entry name" value="TRNA N6-ADENOSINE THREONYLCARBAMOYLTRANSFERASE"/>
    <property type="match status" value="1"/>
</dbReference>
<evidence type="ECO:0000313" key="2">
    <source>
        <dbReference type="EMBL" id="QDT61001.1"/>
    </source>
</evidence>
<reference evidence="2 3" key="1">
    <citation type="submission" date="2019-02" db="EMBL/GenBank/DDBJ databases">
        <title>Deep-cultivation of Planctomycetes and their phenomic and genomic characterization uncovers novel biology.</title>
        <authorList>
            <person name="Wiegand S."/>
            <person name="Jogler M."/>
            <person name="Boedeker C."/>
            <person name="Pinto D."/>
            <person name="Vollmers J."/>
            <person name="Rivas-Marin E."/>
            <person name="Kohn T."/>
            <person name="Peeters S.H."/>
            <person name="Heuer A."/>
            <person name="Rast P."/>
            <person name="Oberbeckmann S."/>
            <person name="Bunk B."/>
            <person name="Jeske O."/>
            <person name="Meyerdierks A."/>
            <person name="Storesund J.E."/>
            <person name="Kallscheuer N."/>
            <person name="Luecker S."/>
            <person name="Lage O.M."/>
            <person name="Pohl T."/>
            <person name="Merkel B.J."/>
            <person name="Hornburger P."/>
            <person name="Mueller R.-W."/>
            <person name="Bruemmer F."/>
            <person name="Labrenz M."/>
            <person name="Spormann A.M."/>
            <person name="Op den Camp H."/>
            <person name="Overmann J."/>
            <person name="Amann R."/>
            <person name="Jetten M.S.M."/>
            <person name="Mascher T."/>
            <person name="Medema M.H."/>
            <person name="Devos D.P."/>
            <person name="Kaster A.-K."/>
            <person name="Ovreas L."/>
            <person name="Rohde M."/>
            <person name="Galperin M.Y."/>
            <person name="Jogler C."/>
        </authorList>
    </citation>
    <scope>NUCLEOTIDE SEQUENCE [LARGE SCALE GENOMIC DNA]</scope>
    <source>
        <strain evidence="2 3">SV_7m_r</strain>
    </source>
</reference>